<dbReference type="InterPro" id="IPR000515">
    <property type="entry name" value="MetI-like"/>
</dbReference>
<keyword evidence="4 7" id="KW-0812">Transmembrane</keyword>
<dbReference type="CDD" id="cd06261">
    <property type="entry name" value="TM_PBP2"/>
    <property type="match status" value="1"/>
</dbReference>
<feature type="transmembrane region" description="Helical" evidence="7">
    <location>
        <begin position="17"/>
        <end position="37"/>
    </location>
</feature>
<evidence type="ECO:0000256" key="4">
    <source>
        <dbReference type="ARBA" id="ARBA00022692"/>
    </source>
</evidence>
<keyword evidence="10" id="KW-1185">Reference proteome</keyword>
<gene>
    <name evidence="9" type="ORF">H9Y04_43745</name>
</gene>
<dbReference type="InterPro" id="IPR035906">
    <property type="entry name" value="MetI-like_sf"/>
</dbReference>
<dbReference type="PANTHER" id="PTHR43744">
    <property type="entry name" value="ABC TRANSPORTER PERMEASE PROTEIN MG189-RELATED-RELATED"/>
    <property type="match status" value="1"/>
</dbReference>
<accession>A0ABR7SXS9</accession>
<dbReference type="Pfam" id="PF00528">
    <property type="entry name" value="BPD_transp_1"/>
    <property type="match status" value="1"/>
</dbReference>
<keyword evidence="6 7" id="KW-0472">Membrane</keyword>
<sequence>MSIATGRNRARARKSGTYALLIGIAALFTSPFAWLLITSLKTERSLGAFPVEWLPEPFAWENYRAALDYMPFLGHAQNSLVIAVIQSTLMTLSSAYVGFGFARLRGRGKNLMFGVVMATLMLPHVATLIPTYLIFSKVGLVNTLWPWVMWGLSGSAFLIFMFRQYFVGLPIEMEEAAILDGCGYFRIFFKIFLPQAKPMLATSLILSFTWTWSEFLQPLLLLSSDRTTLAVALATGYQTPQGAPINNLIAAGSTMYVLPVIVLFVLLQRFYQAGSATSGLK</sequence>
<keyword evidence="5 7" id="KW-1133">Transmembrane helix</keyword>
<feature type="transmembrane region" description="Helical" evidence="7">
    <location>
        <begin position="80"/>
        <end position="99"/>
    </location>
</feature>
<evidence type="ECO:0000256" key="2">
    <source>
        <dbReference type="ARBA" id="ARBA00022448"/>
    </source>
</evidence>
<comment type="similarity">
    <text evidence="7">Belongs to the binding-protein-dependent transport system permease family.</text>
</comment>
<feature type="transmembrane region" description="Helical" evidence="7">
    <location>
        <begin position="187"/>
        <end position="212"/>
    </location>
</feature>
<feature type="transmembrane region" description="Helical" evidence="7">
    <location>
        <begin position="147"/>
        <end position="166"/>
    </location>
</feature>
<evidence type="ECO:0000313" key="9">
    <source>
        <dbReference type="EMBL" id="MBC9719442.1"/>
    </source>
</evidence>
<dbReference type="Gene3D" id="1.10.3720.10">
    <property type="entry name" value="MetI-like"/>
    <property type="match status" value="1"/>
</dbReference>
<comment type="caution">
    <text evidence="9">The sequence shown here is derived from an EMBL/GenBank/DDBJ whole genome shotgun (WGS) entry which is preliminary data.</text>
</comment>
<dbReference type="Proteomes" id="UP000642284">
    <property type="component" value="Unassembled WGS sequence"/>
</dbReference>
<evidence type="ECO:0000313" key="10">
    <source>
        <dbReference type="Proteomes" id="UP000642284"/>
    </source>
</evidence>
<name>A0ABR7SXS9_9ACTN</name>
<reference evidence="9 10" key="1">
    <citation type="submission" date="2020-08" db="EMBL/GenBank/DDBJ databases">
        <title>Genemic of Streptomyces polyaspartic.</title>
        <authorList>
            <person name="Liu W."/>
        </authorList>
    </citation>
    <scope>NUCLEOTIDE SEQUENCE [LARGE SCALE GENOMIC DNA]</scope>
    <source>
        <strain evidence="9 10">TRM66268-LWL</strain>
    </source>
</reference>
<evidence type="ECO:0000256" key="6">
    <source>
        <dbReference type="ARBA" id="ARBA00023136"/>
    </source>
</evidence>
<evidence type="ECO:0000256" key="7">
    <source>
        <dbReference type="RuleBase" id="RU363032"/>
    </source>
</evidence>
<dbReference type="EMBL" id="JACTVJ010000042">
    <property type="protein sequence ID" value="MBC9719442.1"/>
    <property type="molecule type" value="Genomic_DNA"/>
</dbReference>
<keyword evidence="3" id="KW-1003">Cell membrane</keyword>
<feature type="transmembrane region" description="Helical" evidence="7">
    <location>
        <begin position="111"/>
        <end position="135"/>
    </location>
</feature>
<evidence type="ECO:0000256" key="1">
    <source>
        <dbReference type="ARBA" id="ARBA00004651"/>
    </source>
</evidence>
<proteinExistence type="inferred from homology"/>
<feature type="domain" description="ABC transmembrane type-1" evidence="8">
    <location>
        <begin position="76"/>
        <end position="267"/>
    </location>
</feature>
<dbReference type="SUPFAM" id="SSF161098">
    <property type="entry name" value="MetI-like"/>
    <property type="match status" value="1"/>
</dbReference>
<evidence type="ECO:0000256" key="3">
    <source>
        <dbReference type="ARBA" id="ARBA00022475"/>
    </source>
</evidence>
<organism evidence="9 10">
    <name type="scientific">Streptomyces polyasparticus</name>
    <dbReference type="NCBI Taxonomy" id="2767826"/>
    <lineage>
        <taxon>Bacteria</taxon>
        <taxon>Bacillati</taxon>
        <taxon>Actinomycetota</taxon>
        <taxon>Actinomycetes</taxon>
        <taxon>Kitasatosporales</taxon>
        <taxon>Streptomycetaceae</taxon>
        <taxon>Streptomyces</taxon>
    </lineage>
</organism>
<protein>
    <submittedName>
        <fullName evidence="9">Carbohydrate ABC transporter permease</fullName>
    </submittedName>
</protein>
<evidence type="ECO:0000256" key="5">
    <source>
        <dbReference type="ARBA" id="ARBA00022989"/>
    </source>
</evidence>
<comment type="subcellular location">
    <subcellularLocation>
        <location evidence="1 7">Cell membrane</location>
        <topology evidence="1 7">Multi-pass membrane protein</topology>
    </subcellularLocation>
</comment>
<dbReference type="PANTHER" id="PTHR43744:SF12">
    <property type="entry name" value="ABC TRANSPORTER PERMEASE PROTEIN MG189-RELATED"/>
    <property type="match status" value="1"/>
</dbReference>
<keyword evidence="2 7" id="KW-0813">Transport</keyword>
<dbReference type="PROSITE" id="PS50928">
    <property type="entry name" value="ABC_TM1"/>
    <property type="match status" value="1"/>
</dbReference>
<evidence type="ECO:0000259" key="8">
    <source>
        <dbReference type="PROSITE" id="PS50928"/>
    </source>
</evidence>
<feature type="transmembrane region" description="Helical" evidence="7">
    <location>
        <begin position="248"/>
        <end position="267"/>
    </location>
</feature>